<feature type="compositionally biased region" description="Acidic residues" evidence="1">
    <location>
        <begin position="1031"/>
        <end position="1041"/>
    </location>
</feature>
<feature type="compositionally biased region" description="Acidic residues" evidence="1">
    <location>
        <begin position="1394"/>
        <end position="1407"/>
    </location>
</feature>
<feature type="compositionally biased region" description="Low complexity" evidence="1">
    <location>
        <begin position="673"/>
        <end position="691"/>
    </location>
</feature>
<feature type="compositionally biased region" description="Polar residues" evidence="1">
    <location>
        <begin position="234"/>
        <end position="246"/>
    </location>
</feature>
<feature type="region of interest" description="Disordered" evidence="1">
    <location>
        <begin position="598"/>
        <end position="626"/>
    </location>
</feature>
<feature type="compositionally biased region" description="Basic and acidic residues" evidence="1">
    <location>
        <begin position="8"/>
        <end position="26"/>
    </location>
</feature>
<proteinExistence type="predicted"/>
<feature type="compositionally biased region" description="Basic and acidic residues" evidence="1">
    <location>
        <begin position="1003"/>
        <end position="1023"/>
    </location>
</feature>
<feature type="compositionally biased region" description="Basic and acidic residues" evidence="1">
    <location>
        <begin position="821"/>
        <end position="852"/>
    </location>
</feature>
<name>A0A9K3CV71_9EUKA</name>
<evidence type="ECO:0000313" key="3">
    <source>
        <dbReference type="Proteomes" id="UP000265618"/>
    </source>
</evidence>
<feature type="compositionally biased region" description="Basic residues" evidence="1">
    <location>
        <begin position="52"/>
        <end position="64"/>
    </location>
</feature>
<keyword evidence="3" id="KW-1185">Reference proteome</keyword>
<protein>
    <submittedName>
        <fullName evidence="2">Uncharacterized protein</fullName>
    </submittedName>
</protein>
<feature type="compositionally biased region" description="Basic and acidic residues" evidence="1">
    <location>
        <begin position="1417"/>
        <end position="1428"/>
    </location>
</feature>
<comment type="caution">
    <text evidence="2">The sequence shown here is derived from an EMBL/GenBank/DDBJ whole genome shotgun (WGS) entry which is preliminary data.</text>
</comment>
<feature type="region of interest" description="Disordered" evidence="1">
    <location>
        <begin position="1370"/>
        <end position="1449"/>
    </location>
</feature>
<feature type="compositionally biased region" description="Basic and acidic residues" evidence="1">
    <location>
        <begin position="968"/>
        <end position="978"/>
    </location>
</feature>
<evidence type="ECO:0000256" key="1">
    <source>
        <dbReference type="SAM" id="MobiDB-lite"/>
    </source>
</evidence>
<feature type="region of interest" description="Disordered" evidence="1">
    <location>
        <begin position="905"/>
        <end position="1041"/>
    </location>
</feature>
<feature type="region of interest" description="Disordered" evidence="1">
    <location>
        <begin position="813"/>
        <end position="852"/>
    </location>
</feature>
<feature type="region of interest" description="Disordered" evidence="1">
    <location>
        <begin position="1346"/>
        <end position="1365"/>
    </location>
</feature>
<dbReference type="Proteomes" id="UP000265618">
    <property type="component" value="Unassembled WGS sequence"/>
</dbReference>
<feature type="compositionally biased region" description="Polar residues" evidence="1">
    <location>
        <begin position="179"/>
        <end position="190"/>
    </location>
</feature>
<organism evidence="2 3">
    <name type="scientific">Kipferlia bialata</name>
    <dbReference type="NCBI Taxonomy" id="797122"/>
    <lineage>
        <taxon>Eukaryota</taxon>
        <taxon>Metamonada</taxon>
        <taxon>Carpediemonas-like organisms</taxon>
        <taxon>Kipferlia</taxon>
    </lineage>
</organism>
<evidence type="ECO:0000313" key="2">
    <source>
        <dbReference type="EMBL" id="GIQ82720.1"/>
    </source>
</evidence>
<accession>A0A9K3CV71</accession>
<gene>
    <name evidence="2" type="ORF">KIPB_003908</name>
</gene>
<dbReference type="EMBL" id="BDIP01000790">
    <property type="protein sequence ID" value="GIQ82720.1"/>
    <property type="molecule type" value="Genomic_DNA"/>
</dbReference>
<sequence length="1640" mass="177489">MAPRKKKALAEPKHGVAEGKERREKAQQQTRGRLGRPTQVPQNDRNAPAPKEKRRLFGGLRRVKGSSGEARPPDTQPQPPVSEGESAAAPPTDTAMPSRGRTRRRQEAAVPPVGGTRASVARATGTGTSRQVVPIAVLALTPAPDAKRPAAHTSEPTKTKPRVKAKGHTAEQTEGGKASSGQAMRSGRTQGSKGVQPSGVPSVSSPHEATAPVDTLETPSDGERGAVEDGSATEARQGSARPTSSLIPPIHVGVHPVAGSTAGRAATALTGGEEDLYTGILTEGGDIALDHSTLIKRIGAIGKGLDKYTLPGSLENLTLQTVQAYLVDKDKSTQCLDIILSVYKGSKEDLQDDRRLASVAEADRMARRNLKSRHNKFIGHECVGHLIEDCLQTAKETLETLKTLTEPRYTALVNEAIHDPQGWNTLMHELKEAADTITLPRILELTLCDTAAMHDAVTEGTVSPSSLECKCQPVLTEIRERRETLNLRIERLSGVLHICGRAATVAHSVRKSALGTQEQAKTGVLSKDKIRAQFASHAKVLGHKLQFLQEAFTRAYKLYTMSEETRTPGIISQYHRHQLDRLGSLQSDSLKAMDTLTREKRSANGAPSEREGTRVEADGYNISTGNRADPASDALIITEKVGEGLDGVASVDESIEVLRERDIETVEKPHIPVTQTTPVTDSGTDTVTGTDAQGQDVPRIEQQGVVATPEATLITEYKGATAEDAITAAEGIPGESVRDRGRRLQCESLMLSKRVDAVNRDFAQASPTTQAAARDAALNPFDSVRVLAPSPSHRASVRGDTSPMLPGFLAPTVQQAQAAEPQEREREAIEPQDRERERQASKLQRDKRERETVLAPYPYPDTASATGVSADIMYVPSSSKGQINPQHQSSVCIADGVVTTAEESAPVVQPPPVAPSVTLPGTSVALPRSPGVGGAGRDDMPSGQECPSHPPFAREREETQPKAPDIPPDDRPHSEETYTRAGDMEVEVDAVPSAGTPRPGRRSGREGQRHATERDTARDHDVSIRSAPEASESEATDEEEEEIGIVDAALMSEVYQPPSTGPQFQPLHQMLPLPGAHANAGVFGGQLRPNDEVALLQQDYLKHTAAMREGLACVAQARAQLQLLFGRSFGVGEGVPMQVTGATDFEDWMRTSVLPTVAQRISSLEGDVEHAKVQCIAVVEAEREQAMQQWAAREAELRRDTASLRQQNHNLLTKDETNADTIRKRDSTIALLNDRVSVLLDALHRCNPTEAARLSRAQPSMPLDISRQSPIMFQSPSHGSSAGEVSFPQETVEGERPLGTPLPMGAMGGQGQDRATYHQSGAYLRETPTMAKGRRLFESAAIAARDANDGQYPQPQSEEEVDPFNLSPSIQQETSDLTNGDGVGLQSASALDGESSESEVTELDQSPDSDVGGVAVEEGRERERKELGDTAVRGGGTVGGEDAEDGGDVAPLSTEDALSLKGHMQSEIPIHLEEMRQTKHYLKMKRSKDGRKWVLVPDASERYNLQNPAMDAPLFLRPWSRIGNKAKAMSHLETLKKVVYSSAPVDEDGEAHDTTHARFLRHMVEPVTPEEEAFKTGERVGAKKTSKEILTDRKRVLEALRVLFFRQDNSIRGMLSSQLETAIKCLNVREEEGEMEFFFN</sequence>
<feature type="compositionally biased region" description="Basic and acidic residues" evidence="1">
    <location>
        <begin position="598"/>
        <end position="617"/>
    </location>
</feature>
<feature type="compositionally biased region" description="Low complexity" evidence="1">
    <location>
        <begin position="191"/>
        <end position="206"/>
    </location>
</feature>
<feature type="region of interest" description="Disordered" evidence="1">
    <location>
        <begin position="673"/>
        <end position="692"/>
    </location>
</feature>
<reference evidence="2 3" key="1">
    <citation type="journal article" date="2018" name="PLoS ONE">
        <title>The draft genome of Kipferlia bialata reveals reductive genome evolution in fornicate parasites.</title>
        <authorList>
            <person name="Tanifuji G."/>
            <person name="Takabayashi S."/>
            <person name="Kume K."/>
            <person name="Takagi M."/>
            <person name="Nakayama T."/>
            <person name="Kamikawa R."/>
            <person name="Inagaki Y."/>
            <person name="Hashimoto T."/>
        </authorList>
    </citation>
    <scope>NUCLEOTIDE SEQUENCE [LARGE SCALE GENOMIC DNA]</scope>
    <source>
        <strain evidence="2">NY0173</strain>
    </source>
</reference>
<feature type="region of interest" description="Disordered" evidence="1">
    <location>
        <begin position="1"/>
        <end position="250"/>
    </location>
</feature>